<feature type="compositionally biased region" description="Basic and acidic residues" evidence="1">
    <location>
        <begin position="144"/>
        <end position="153"/>
    </location>
</feature>
<feature type="region of interest" description="Disordered" evidence="1">
    <location>
        <begin position="114"/>
        <end position="153"/>
    </location>
</feature>
<evidence type="ECO:0000256" key="1">
    <source>
        <dbReference type="SAM" id="MobiDB-lite"/>
    </source>
</evidence>
<dbReference type="AlphaFoldDB" id="A0A9Q0H2G2"/>
<comment type="caution">
    <text evidence="2">The sequence shown here is derived from an EMBL/GenBank/DDBJ whole genome shotgun (WGS) entry which is preliminary data.</text>
</comment>
<sequence length="153" mass="16292">MQDNETKEGEISMDQVEGITNAADFGPLTFNEAAQLMIPIIVEGEGSDPVFPSSTRAGLDGENVDPVLPSLVRTCHSRSINFFAGGSAMVGLNGQIEVIFDDILAMDKATIDKGGGFTTVNKHPPRRPLGRGGKKGDLLPGSEDDVHPRWLSS</sequence>
<proteinExistence type="predicted"/>
<dbReference type="Proteomes" id="UP001141806">
    <property type="component" value="Unassembled WGS sequence"/>
</dbReference>
<name>A0A9Q0H2G2_9MAGN</name>
<evidence type="ECO:0000313" key="3">
    <source>
        <dbReference type="Proteomes" id="UP001141806"/>
    </source>
</evidence>
<dbReference type="EMBL" id="JAMYWD010000011">
    <property type="protein sequence ID" value="KAJ4955944.1"/>
    <property type="molecule type" value="Genomic_DNA"/>
</dbReference>
<reference evidence="2" key="1">
    <citation type="journal article" date="2023" name="Plant J.">
        <title>The genome of the king protea, Protea cynaroides.</title>
        <authorList>
            <person name="Chang J."/>
            <person name="Duong T.A."/>
            <person name="Schoeman C."/>
            <person name="Ma X."/>
            <person name="Roodt D."/>
            <person name="Barker N."/>
            <person name="Li Z."/>
            <person name="Van de Peer Y."/>
            <person name="Mizrachi E."/>
        </authorList>
    </citation>
    <scope>NUCLEOTIDE SEQUENCE</scope>
    <source>
        <tissue evidence="2">Young leaves</tissue>
    </source>
</reference>
<feature type="compositionally biased region" description="Basic residues" evidence="1">
    <location>
        <begin position="123"/>
        <end position="133"/>
    </location>
</feature>
<accession>A0A9Q0H2G2</accession>
<evidence type="ECO:0000313" key="2">
    <source>
        <dbReference type="EMBL" id="KAJ4955944.1"/>
    </source>
</evidence>
<protein>
    <submittedName>
        <fullName evidence="2">Uncharacterized protein</fullName>
    </submittedName>
</protein>
<organism evidence="2 3">
    <name type="scientific">Protea cynaroides</name>
    <dbReference type="NCBI Taxonomy" id="273540"/>
    <lineage>
        <taxon>Eukaryota</taxon>
        <taxon>Viridiplantae</taxon>
        <taxon>Streptophyta</taxon>
        <taxon>Embryophyta</taxon>
        <taxon>Tracheophyta</taxon>
        <taxon>Spermatophyta</taxon>
        <taxon>Magnoliopsida</taxon>
        <taxon>Proteales</taxon>
        <taxon>Proteaceae</taxon>
        <taxon>Protea</taxon>
    </lineage>
</organism>
<gene>
    <name evidence="2" type="ORF">NE237_012727</name>
</gene>
<keyword evidence="3" id="KW-1185">Reference proteome</keyword>